<protein>
    <recommendedName>
        <fullName evidence="3">STAS/SEC14 domain-containing protein</fullName>
    </recommendedName>
</protein>
<dbReference type="RefSeq" id="WP_216062546.1">
    <property type="nucleotide sequence ID" value="NZ_CP123764.1"/>
</dbReference>
<sequence>MAIHDIWESKSTVITQYSGRVNGQELIEASLKKSGDGRFDDVRIIIGDWSRISHVDITPEDVKALVACLRSISKINPYAINASVINQDETGNALAAWYKFLADDLSWKIGIFHTMDEARAWCEAILIKKAANH</sequence>
<comment type="caution">
    <text evidence="1">The sequence shown here is derived from an EMBL/GenBank/DDBJ whole genome shotgun (WGS) entry which is preliminary data.</text>
</comment>
<dbReference type="Proteomes" id="UP001169760">
    <property type="component" value="Unassembled WGS sequence"/>
</dbReference>
<name>A0AAW7X3H4_9GAMM</name>
<evidence type="ECO:0000313" key="2">
    <source>
        <dbReference type="Proteomes" id="UP001169760"/>
    </source>
</evidence>
<evidence type="ECO:0008006" key="3">
    <source>
        <dbReference type="Google" id="ProtNLM"/>
    </source>
</evidence>
<dbReference type="EMBL" id="JAUOPB010000004">
    <property type="protein sequence ID" value="MDO6422099.1"/>
    <property type="molecule type" value="Genomic_DNA"/>
</dbReference>
<gene>
    <name evidence="1" type="ORF">Q4521_06415</name>
</gene>
<accession>A0AAW7X3H4</accession>
<evidence type="ECO:0000313" key="1">
    <source>
        <dbReference type="EMBL" id="MDO6422099.1"/>
    </source>
</evidence>
<organism evidence="1 2">
    <name type="scientific">Saccharophagus degradans</name>
    <dbReference type="NCBI Taxonomy" id="86304"/>
    <lineage>
        <taxon>Bacteria</taxon>
        <taxon>Pseudomonadati</taxon>
        <taxon>Pseudomonadota</taxon>
        <taxon>Gammaproteobacteria</taxon>
        <taxon>Cellvibrionales</taxon>
        <taxon>Cellvibrionaceae</taxon>
        <taxon>Saccharophagus</taxon>
    </lineage>
</organism>
<proteinExistence type="predicted"/>
<dbReference type="AlphaFoldDB" id="A0AAW7X3H4"/>
<reference evidence="1" key="1">
    <citation type="submission" date="2023-07" db="EMBL/GenBank/DDBJ databases">
        <title>Genome content predicts the carbon catabolic preferences of heterotrophic bacteria.</title>
        <authorList>
            <person name="Gralka M."/>
        </authorList>
    </citation>
    <scope>NUCLEOTIDE SEQUENCE</scope>
    <source>
        <strain evidence="1">I3M17_2</strain>
    </source>
</reference>